<evidence type="ECO:0000313" key="1">
    <source>
        <dbReference type="EMBL" id="CAG8721249.1"/>
    </source>
</evidence>
<dbReference type="OrthoDB" id="429427at2759"/>
<feature type="non-terminal residue" evidence="1">
    <location>
        <position position="164"/>
    </location>
</feature>
<dbReference type="AlphaFoldDB" id="A0A9N9I5T5"/>
<reference evidence="1" key="1">
    <citation type="submission" date="2021-06" db="EMBL/GenBank/DDBJ databases">
        <authorList>
            <person name="Kallberg Y."/>
            <person name="Tangrot J."/>
            <person name="Rosling A."/>
        </authorList>
    </citation>
    <scope>NUCLEOTIDE SEQUENCE</scope>
    <source>
        <strain evidence="1">CL551</strain>
    </source>
</reference>
<evidence type="ECO:0000313" key="2">
    <source>
        <dbReference type="Proteomes" id="UP000789342"/>
    </source>
</evidence>
<organism evidence="1 2">
    <name type="scientific">Acaulospora morrowiae</name>
    <dbReference type="NCBI Taxonomy" id="94023"/>
    <lineage>
        <taxon>Eukaryota</taxon>
        <taxon>Fungi</taxon>
        <taxon>Fungi incertae sedis</taxon>
        <taxon>Mucoromycota</taxon>
        <taxon>Glomeromycotina</taxon>
        <taxon>Glomeromycetes</taxon>
        <taxon>Diversisporales</taxon>
        <taxon>Acaulosporaceae</taxon>
        <taxon>Acaulospora</taxon>
    </lineage>
</organism>
<protein>
    <submittedName>
        <fullName evidence="1">24_t:CDS:1</fullName>
    </submittedName>
</protein>
<proteinExistence type="predicted"/>
<comment type="caution">
    <text evidence="1">The sequence shown here is derived from an EMBL/GenBank/DDBJ whole genome shotgun (WGS) entry which is preliminary data.</text>
</comment>
<dbReference type="EMBL" id="CAJVPV010022569">
    <property type="protein sequence ID" value="CAG8721249.1"/>
    <property type="molecule type" value="Genomic_DNA"/>
</dbReference>
<accession>A0A9N9I5T5</accession>
<keyword evidence="2" id="KW-1185">Reference proteome</keyword>
<name>A0A9N9I5T5_9GLOM</name>
<sequence length="164" mass="18591">MDMICMLAKLVGTNAPDISIKDRVCTQISILYRWAKQESFGEFNRTIYSKIIMMKKKFRNTRTRVDFDDDDADAGLQGSDLKVGTEKIVKKKTKDLRSKTILSFGTEEEENETFKVTKSQASRRLAQTKSKKLTLDQLNQATISPSYTNELLSELRANTPATPA</sequence>
<dbReference type="Proteomes" id="UP000789342">
    <property type="component" value="Unassembled WGS sequence"/>
</dbReference>
<gene>
    <name evidence="1" type="ORF">AMORRO_LOCUS13352</name>
</gene>